<reference evidence="1 2" key="1">
    <citation type="submission" date="2015-08" db="EMBL/GenBank/DDBJ databases">
        <title>Whole genome sequence of Flavobacterium akiainvivens IK-1T, from decaying Wikstroemia oahuensis, an endemic Hawaiian shrub.</title>
        <authorList>
            <person name="Wan X."/>
            <person name="Hou S."/>
            <person name="Saito J."/>
            <person name="Donachie S."/>
        </authorList>
    </citation>
    <scope>NUCLEOTIDE SEQUENCE [LARGE SCALE GENOMIC DNA]</scope>
    <source>
        <strain evidence="1 2">IK-1</strain>
    </source>
</reference>
<dbReference type="AlphaFoldDB" id="A0A0M8MD26"/>
<organism evidence="1 2">
    <name type="scientific">Flavobacterium akiainvivens</name>
    <dbReference type="NCBI Taxonomy" id="1202724"/>
    <lineage>
        <taxon>Bacteria</taxon>
        <taxon>Pseudomonadati</taxon>
        <taxon>Bacteroidota</taxon>
        <taxon>Flavobacteriia</taxon>
        <taxon>Flavobacteriales</taxon>
        <taxon>Flavobacteriaceae</taxon>
        <taxon>Flavobacterium</taxon>
    </lineage>
</organism>
<dbReference type="PATRIC" id="fig|1202724.3.peg.3649"/>
<evidence type="ECO:0008006" key="3">
    <source>
        <dbReference type="Google" id="ProtNLM"/>
    </source>
</evidence>
<evidence type="ECO:0000313" key="2">
    <source>
        <dbReference type="Proteomes" id="UP000037755"/>
    </source>
</evidence>
<dbReference type="Proteomes" id="UP000037755">
    <property type="component" value="Unassembled WGS sequence"/>
</dbReference>
<protein>
    <recommendedName>
        <fullName evidence="3">Polyketide cyclase</fullName>
    </recommendedName>
</protein>
<keyword evidence="2" id="KW-1185">Reference proteome</keyword>
<sequence length="172" mass="19362">MNIVIIIVALLAIPFVIALFLPKNYGIERSIVVDRPVAEVFEYIKHIKNQDYYSKWVMADPQMQKVFTGTDGTIGFIYAWNSEAKGGEGEQEITGIAENERITTEIRFVRPFKTVSHTYQTTQPLTEHSTKLVWGMTGTSPYPLNLVTALLKGGLGKDLDFSLNALKQNLEH</sequence>
<dbReference type="EMBL" id="LIYD01000005">
    <property type="protein sequence ID" value="KOS07645.1"/>
    <property type="molecule type" value="Genomic_DNA"/>
</dbReference>
<dbReference type="Pfam" id="PF10604">
    <property type="entry name" value="Polyketide_cyc2"/>
    <property type="match status" value="1"/>
</dbReference>
<dbReference type="RefSeq" id="WP_054409359.1">
    <property type="nucleotide sequence ID" value="NZ_FOYA01000002.1"/>
</dbReference>
<gene>
    <name evidence="1" type="ORF">AM493_17550</name>
</gene>
<dbReference type="CDD" id="cd07818">
    <property type="entry name" value="SRPBCC_1"/>
    <property type="match status" value="1"/>
</dbReference>
<name>A0A0M8MD26_9FLAO</name>
<dbReference type="STRING" id="1202724.AM493_17550"/>
<dbReference type="OrthoDB" id="9807923at2"/>
<dbReference type="Gene3D" id="3.30.530.20">
    <property type="match status" value="1"/>
</dbReference>
<dbReference type="InterPro" id="IPR023393">
    <property type="entry name" value="START-like_dom_sf"/>
</dbReference>
<dbReference type="InterPro" id="IPR019587">
    <property type="entry name" value="Polyketide_cyclase/dehydratase"/>
</dbReference>
<evidence type="ECO:0000313" key="1">
    <source>
        <dbReference type="EMBL" id="KOS07645.1"/>
    </source>
</evidence>
<dbReference type="SUPFAM" id="SSF55961">
    <property type="entry name" value="Bet v1-like"/>
    <property type="match status" value="1"/>
</dbReference>
<proteinExistence type="predicted"/>
<accession>A0A0M8MD26</accession>
<comment type="caution">
    <text evidence="1">The sequence shown here is derived from an EMBL/GenBank/DDBJ whole genome shotgun (WGS) entry which is preliminary data.</text>
</comment>